<dbReference type="GO" id="GO:0016740">
    <property type="term" value="F:transferase activity"/>
    <property type="evidence" value="ECO:0007669"/>
    <property type="project" value="UniProtKB-KW"/>
</dbReference>
<dbReference type="InterPro" id="IPR002616">
    <property type="entry name" value="tRNA_ribo_trans-like"/>
</dbReference>
<feature type="domain" description="tRNA-guanine(15) transglycosylase-like" evidence="2">
    <location>
        <begin position="2"/>
        <end position="184"/>
    </location>
</feature>
<evidence type="ECO:0000259" key="2">
    <source>
        <dbReference type="Pfam" id="PF01702"/>
    </source>
</evidence>
<keyword evidence="1" id="KW-0819">tRNA processing</keyword>
<protein>
    <submittedName>
        <fullName evidence="3">Archaeosine tRNA-ribosyltransferase</fullName>
    </submittedName>
</protein>
<comment type="caution">
    <text evidence="3">The sequence shown here is derived from an EMBL/GenBank/DDBJ whole genome shotgun (WGS) entry which is preliminary data.</text>
</comment>
<reference evidence="3" key="2">
    <citation type="journal article" date="2014" name="ISME J.">
        <title>Microbial stratification in low pH oxic and suboxic macroscopic growths along an acid mine drainage.</title>
        <authorList>
            <person name="Mendez-Garcia C."/>
            <person name="Mesa V."/>
            <person name="Sprenger R.R."/>
            <person name="Richter M."/>
            <person name="Diez M.S."/>
            <person name="Solano J."/>
            <person name="Bargiela R."/>
            <person name="Golyshina O.V."/>
            <person name="Manteca A."/>
            <person name="Ramos J.L."/>
            <person name="Gallego J.R."/>
            <person name="Llorente I."/>
            <person name="Martins Dos Santos V.A."/>
            <person name="Jensen O.N."/>
            <person name="Pelaez A.I."/>
            <person name="Sanchez J."/>
            <person name="Ferrer M."/>
        </authorList>
    </citation>
    <scope>NUCLEOTIDE SEQUENCE</scope>
</reference>
<dbReference type="PANTHER" id="PTHR46499">
    <property type="entry name" value="QUEUINE TRNA-RIBOSYLTRANSFERASE"/>
    <property type="match status" value="1"/>
</dbReference>
<reference evidence="3" key="1">
    <citation type="submission" date="2013-08" db="EMBL/GenBank/DDBJ databases">
        <authorList>
            <person name="Mendez C."/>
            <person name="Richter M."/>
            <person name="Ferrer M."/>
            <person name="Sanchez J."/>
        </authorList>
    </citation>
    <scope>NUCLEOTIDE SEQUENCE</scope>
</reference>
<dbReference type="SUPFAM" id="SSF51713">
    <property type="entry name" value="tRNA-guanine transglycosylase"/>
    <property type="match status" value="1"/>
</dbReference>
<evidence type="ECO:0000256" key="1">
    <source>
        <dbReference type="ARBA" id="ARBA00022694"/>
    </source>
</evidence>
<dbReference type="Gene3D" id="3.20.20.105">
    <property type="entry name" value="Queuine tRNA-ribosyltransferase-like"/>
    <property type="match status" value="1"/>
</dbReference>
<evidence type="ECO:0000313" key="3">
    <source>
        <dbReference type="EMBL" id="EQD59110.1"/>
    </source>
</evidence>
<keyword evidence="3" id="KW-0808">Transferase</keyword>
<name>T1BYU4_9ZZZZ</name>
<sequence>CTILDIFSTPNDGYDKARFAVEETYRRTMDLPDDGTIYAGTIQGSIYPDLRRKSAMLMSGSGVKYLPIGGVVPMLESYSYSDLVTAIHSAKMKTDFSIPVHLFGGGHPMFLALSVLAGIDMFDSASYIKYARDDRILMQDRTLDLSDLEEMPSWSPIANRYTTAELRDLEREERTKALATHNLFAI</sequence>
<dbReference type="InterPro" id="IPR050076">
    <property type="entry name" value="ArchSynthase1/Queuine_TRR"/>
</dbReference>
<feature type="non-terminal residue" evidence="3">
    <location>
        <position position="1"/>
    </location>
</feature>
<dbReference type="NCBIfam" id="TIGR00449">
    <property type="entry name" value="tgt_general"/>
    <property type="match status" value="1"/>
</dbReference>
<dbReference type="Pfam" id="PF01702">
    <property type="entry name" value="TGT"/>
    <property type="match status" value="1"/>
</dbReference>
<organism evidence="3">
    <name type="scientific">mine drainage metagenome</name>
    <dbReference type="NCBI Taxonomy" id="410659"/>
    <lineage>
        <taxon>unclassified sequences</taxon>
        <taxon>metagenomes</taxon>
        <taxon>ecological metagenomes</taxon>
    </lineage>
</organism>
<accession>T1BYU4</accession>
<dbReference type="AlphaFoldDB" id="T1BYU4"/>
<dbReference type="EMBL" id="AUZY01005424">
    <property type="protein sequence ID" value="EQD59110.1"/>
    <property type="molecule type" value="Genomic_DNA"/>
</dbReference>
<gene>
    <name evidence="3" type="ORF">B1B_08338</name>
</gene>
<dbReference type="GO" id="GO:0005737">
    <property type="term" value="C:cytoplasm"/>
    <property type="evidence" value="ECO:0007669"/>
    <property type="project" value="TreeGrafter"/>
</dbReference>
<proteinExistence type="predicted"/>
<dbReference type="InterPro" id="IPR036511">
    <property type="entry name" value="TGT-like_sf"/>
</dbReference>
<feature type="non-terminal residue" evidence="3">
    <location>
        <position position="186"/>
    </location>
</feature>
<dbReference type="GO" id="GO:0002099">
    <property type="term" value="P:tRNA wobble guanine modification"/>
    <property type="evidence" value="ECO:0007669"/>
    <property type="project" value="TreeGrafter"/>
</dbReference>
<dbReference type="PANTHER" id="PTHR46499:SF1">
    <property type="entry name" value="QUEUINE TRNA-RIBOSYLTRANSFERASE"/>
    <property type="match status" value="1"/>
</dbReference>